<accession>X6PFA9</accession>
<dbReference type="AlphaFoldDB" id="X6PFA9"/>
<protein>
    <submittedName>
        <fullName evidence="3">Transcription factor with AP2 domain(S)</fullName>
    </submittedName>
</protein>
<dbReference type="EMBL" id="ASPP01000281">
    <property type="protein sequence ID" value="ETO36798.1"/>
    <property type="molecule type" value="Genomic_DNA"/>
</dbReference>
<keyword evidence="2" id="KW-1133">Transmembrane helix</keyword>
<feature type="compositionally biased region" description="Polar residues" evidence="1">
    <location>
        <begin position="111"/>
        <end position="150"/>
    </location>
</feature>
<comment type="caution">
    <text evidence="3">The sequence shown here is derived from an EMBL/GenBank/DDBJ whole genome shotgun (WGS) entry which is preliminary data.</text>
</comment>
<proteinExistence type="predicted"/>
<organism evidence="3 4">
    <name type="scientific">Reticulomyxa filosa</name>
    <dbReference type="NCBI Taxonomy" id="46433"/>
    <lineage>
        <taxon>Eukaryota</taxon>
        <taxon>Sar</taxon>
        <taxon>Rhizaria</taxon>
        <taxon>Retaria</taxon>
        <taxon>Foraminifera</taxon>
        <taxon>Monothalamids</taxon>
        <taxon>Reticulomyxidae</taxon>
        <taxon>Reticulomyxa</taxon>
    </lineage>
</organism>
<sequence>MLSPLCDYYYFKKLATSTFQGINCVDNPRHKNKRLTICVHKLSSYIGNVKPKSAVSEDEIVMSRMKENSNRISGHNLVASKLMSNPSQVSSWPQSSGSQSYFNNNNNNNNGYSPQSIGQSGYQSSNNINDSRYESVNQLPSSNHNSNKIHNTYNPSNNNNYKYNSSNHMACIAMTASAIIIIIQTYTYILSVHVPVSQQSFFNLTHKKKFAFFLIEK</sequence>
<feature type="compositionally biased region" description="Low complexity" evidence="1">
    <location>
        <begin position="88"/>
        <end position="110"/>
    </location>
</feature>
<evidence type="ECO:0000313" key="3">
    <source>
        <dbReference type="EMBL" id="ETO36798.1"/>
    </source>
</evidence>
<keyword evidence="4" id="KW-1185">Reference proteome</keyword>
<feature type="transmembrane region" description="Helical" evidence="2">
    <location>
        <begin position="169"/>
        <end position="189"/>
    </location>
</feature>
<gene>
    <name evidence="3" type="ORF">RFI_00263</name>
</gene>
<feature type="region of interest" description="Disordered" evidence="1">
    <location>
        <begin position="88"/>
        <end position="153"/>
    </location>
</feature>
<evidence type="ECO:0000256" key="1">
    <source>
        <dbReference type="SAM" id="MobiDB-lite"/>
    </source>
</evidence>
<name>X6PFA9_RETFI</name>
<keyword evidence="2" id="KW-0812">Transmembrane</keyword>
<evidence type="ECO:0000313" key="4">
    <source>
        <dbReference type="Proteomes" id="UP000023152"/>
    </source>
</evidence>
<dbReference type="Proteomes" id="UP000023152">
    <property type="component" value="Unassembled WGS sequence"/>
</dbReference>
<evidence type="ECO:0000256" key="2">
    <source>
        <dbReference type="SAM" id="Phobius"/>
    </source>
</evidence>
<keyword evidence="2" id="KW-0472">Membrane</keyword>
<reference evidence="3 4" key="1">
    <citation type="journal article" date="2013" name="Curr. Biol.">
        <title>The Genome of the Foraminiferan Reticulomyxa filosa.</title>
        <authorList>
            <person name="Glockner G."/>
            <person name="Hulsmann N."/>
            <person name="Schleicher M."/>
            <person name="Noegel A.A."/>
            <person name="Eichinger L."/>
            <person name="Gallinger C."/>
            <person name="Pawlowski J."/>
            <person name="Sierra R."/>
            <person name="Euteneuer U."/>
            <person name="Pillet L."/>
            <person name="Moustafa A."/>
            <person name="Platzer M."/>
            <person name="Groth M."/>
            <person name="Szafranski K."/>
            <person name="Schliwa M."/>
        </authorList>
    </citation>
    <scope>NUCLEOTIDE SEQUENCE [LARGE SCALE GENOMIC DNA]</scope>
</reference>